<feature type="region of interest" description="Disordered" evidence="13">
    <location>
        <begin position="1"/>
        <end position="38"/>
    </location>
</feature>
<evidence type="ECO:0000256" key="11">
    <source>
        <dbReference type="ARBA" id="ARBA00032305"/>
    </source>
</evidence>
<dbReference type="EC" id="4.1.3.17" evidence="5"/>
<dbReference type="PANTHER" id="PTHR33254:SF4">
    <property type="entry name" value="4-HYDROXY-4-METHYL-2-OXOGLUTARATE ALDOLASE 3-RELATED"/>
    <property type="match status" value="1"/>
</dbReference>
<evidence type="ECO:0000256" key="7">
    <source>
        <dbReference type="ARBA" id="ARBA00016549"/>
    </source>
</evidence>
<protein>
    <recommendedName>
        <fullName evidence="7">Putative 4-hydroxy-4-methyl-2-oxoglutarate aldolase</fullName>
        <ecNumber evidence="6">4.1.1.112</ecNumber>
        <ecNumber evidence="5">4.1.3.17</ecNumber>
    </recommendedName>
    <alternativeName>
        <fullName evidence="11">Oxaloacetate decarboxylase</fullName>
    </alternativeName>
    <alternativeName>
        <fullName evidence="9">Regulator of ribonuclease activity homolog</fullName>
    </alternativeName>
    <alternativeName>
        <fullName evidence="10">RraA-like protein</fullName>
    </alternativeName>
</protein>
<evidence type="ECO:0000256" key="3">
    <source>
        <dbReference type="ARBA" id="ARBA00008621"/>
    </source>
</evidence>
<dbReference type="Gene3D" id="3.50.30.40">
    <property type="entry name" value="Ribonuclease E inhibitor RraA/RraA-like"/>
    <property type="match status" value="1"/>
</dbReference>
<reference evidence="14 15" key="1">
    <citation type="journal article" date="2015" name="Int. J. Syst. Evol. Microbiol.">
        <title>Amycolatopsis rhabdoformis sp. nov., an actinomycete isolated from a tropical forest soil.</title>
        <authorList>
            <person name="Souza W.R."/>
            <person name="Silva R.E."/>
            <person name="Goodfellow M."/>
            <person name="Busarakam K."/>
            <person name="Figueiro F.S."/>
            <person name="Ferreira D."/>
            <person name="Rodrigues-Filho E."/>
            <person name="Moraes L.A.B."/>
            <person name="Zucchi T.D."/>
        </authorList>
    </citation>
    <scope>NUCLEOTIDE SEQUENCE [LARGE SCALE GENOMIC DNA]</scope>
    <source>
        <strain evidence="14 15">NCIMB 14900</strain>
    </source>
</reference>
<evidence type="ECO:0000256" key="10">
    <source>
        <dbReference type="ARBA" id="ARBA00030169"/>
    </source>
</evidence>
<dbReference type="EMBL" id="CP142149">
    <property type="protein sequence ID" value="WSE32231.1"/>
    <property type="molecule type" value="Genomic_DNA"/>
</dbReference>
<comment type="similarity">
    <text evidence="3">Belongs to the class II aldolase/RraA-like family.</text>
</comment>
<dbReference type="InterPro" id="IPR036704">
    <property type="entry name" value="RraA/RraA-like_sf"/>
</dbReference>
<comment type="subunit">
    <text evidence="4">Homotrimer.</text>
</comment>
<name>A0ABZ1IER3_9PSEU</name>
<dbReference type="PANTHER" id="PTHR33254">
    <property type="entry name" value="4-HYDROXY-4-METHYL-2-OXOGLUTARATE ALDOLASE 3-RELATED"/>
    <property type="match status" value="1"/>
</dbReference>
<dbReference type="Proteomes" id="UP001330812">
    <property type="component" value="Chromosome"/>
</dbReference>
<comment type="cofactor">
    <cofactor evidence="2">
        <name>a divalent metal cation</name>
        <dbReference type="ChEBI" id="CHEBI:60240"/>
    </cofactor>
</comment>
<evidence type="ECO:0000256" key="4">
    <source>
        <dbReference type="ARBA" id="ARBA00011233"/>
    </source>
</evidence>
<dbReference type="EC" id="4.1.1.112" evidence="6"/>
<dbReference type="CDD" id="cd16841">
    <property type="entry name" value="RraA_family"/>
    <property type="match status" value="1"/>
</dbReference>
<feature type="compositionally biased region" description="Basic and acidic residues" evidence="13">
    <location>
        <begin position="12"/>
        <end position="25"/>
    </location>
</feature>
<evidence type="ECO:0000313" key="14">
    <source>
        <dbReference type="EMBL" id="WSE32231.1"/>
    </source>
</evidence>
<comment type="catalytic activity">
    <reaction evidence="12">
        <text>oxaloacetate + H(+) = pyruvate + CO2</text>
        <dbReference type="Rhea" id="RHEA:15641"/>
        <dbReference type="ChEBI" id="CHEBI:15361"/>
        <dbReference type="ChEBI" id="CHEBI:15378"/>
        <dbReference type="ChEBI" id="CHEBI:16452"/>
        <dbReference type="ChEBI" id="CHEBI:16526"/>
        <dbReference type="EC" id="4.1.1.112"/>
    </reaction>
</comment>
<evidence type="ECO:0000256" key="5">
    <source>
        <dbReference type="ARBA" id="ARBA00012213"/>
    </source>
</evidence>
<evidence type="ECO:0000256" key="13">
    <source>
        <dbReference type="SAM" id="MobiDB-lite"/>
    </source>
</evidence>
<keyword evidence="15" id="KW-1185">Reference proteome</keyword>
<evidence type="ECO:0000256" key="6">
    <source>
        <dbReference type="ARBA" id="ARBA00012947"/>
    </source>
</evidence>
<dbReference type="SUPFAM" id="SSF89562">
    <property type="entry name" value="RraA-like"/>
    <property type="match status" value="1"/>
</dbReference>
<organism evidence="14 15">
    <name type="scientific">Amycolatopsis rhabdoformis</name>
    <dbReference type="NCBI Taxonomy" id="1448059"/>
    <lineage>
        <taxon>Bacteria</taxon>
        <taxon>Bacillati</taxon>
        <taxon>Actinomycetota</taxon>
        <taxon>Actinomycetes</taxon>
        <taxon>Pseudonocardiales</taxon>
        <taxon>Pseudonocardiaceae</taxon>
        <taxon>Amycolatopsis</taxon>
    </lineage>
</organism>
<comment type="catalytic activity">
    <reaction evidence="1">
        <text>4-hydroxy-4-methyl-2-oxoglutarate = 2 pyruvate</text>
        <dbReference type="Rhea" id="RHEA:22748"/>
        <dbReference type="ChEBI" id="CHEBI:15361"/>
        <dbReference type="ChEBI" id="CHEBI:58276"/>
        <dbReference type="EC" id="4.1.3.17"/>
    </reaction>
</comment>
<gene>
    <name evidence="14" type="ORF">VSH64_08930</name>
</gene>
<dbReference type="RefSeq" id="WP_326835039.1">
    <property type="nucleotide sequence ID" value="NZ_CP142149.1"/>
</dbReference>
<evidence type="ECO:0000256" key="2">
    <source>
        <dbReference type="ARBA" id="ARBA00001968"/>
    </source>
</evidence>
<sequence>MRARDSATQAAAERDRVRHDDRRDPTQSGTADANGEHPAMTDAAAALLPFGTKVLREAGAPPLPSRIQALNAAWRVCGRVFTVALAGGNNIWLHRALYAAGPGDVLVVSTDSPREYGYWGDTLTHAALERELGGLVIDGAVRDSAELCQLGFPIFSRGRCLRGAGKEDSTGSLRGPVALGSAIVSTGDLVVGDEDGVVFTAPDEVATLVRRAATVSRT</sequence>
<evidence type="ECO:0000256" key="1">
    <source>
        <dbReference type="ARBA" id="ARBA00001342"/>
    </source>
</evidence>
<evidence type="ECO:0000256" key="8">
    <source>
        <dbReference type="ARBA" id="ARBA00025046"/>
    </source>
</evidence>
<dbReference type="InterPro" id="IPR005493">
    <property type="entry name" value="RraA/RraA-like"/>
</dbReference>
<comment type="function">
    <text evidence="8">Catalyzes the aldol cleavage of 4-hydroxy-4-methyl-2-oxoglutarate (HMG) into 2 molecules of pyruvate. Also contains a secondary oxaloacetate (OAA) decarboxylase activity due to the common pyruvate enolate transition state formed following C-C bond cleavage in the retro-aldol and decarboxylation reactions.</text>
</comment>
<accession>A0ABZ1IER3</accession>
<evidence type="ECO:0000256" key="12">
    <source>
        <dbReference type="ARBA" id="ARBA00047973"/>
    </source>
</evidence>
<evidence type="ECO:0000256" key="9">
    <source>
        <dbReference type="ARBA" id="ARBA00029596"/>
    </source>
</evidence>
<evidence type="ECO:0000313" key="15">
    <source>
        <dbReference type="Proteomes" id="UP001330812"/>
    </source>
</evidence>
<dbReference type="Pfam" id="PF03737">
    <property type="entry name" value="RraA-like"/>
    <property type="match status" value="1"/>
</dbReference>
<proteinExistence type="inferred from homology"/>